<proteinExistence type="predicted"/>
<keyword evidence="4" id="KW-1185">Reference proteome</keyword>
<dbReference type="PANTHER" id="PTHR31704:SF37">
    <property type="entry name" value="HEAT SHOCK PROTEIN"/>
    <property type="match status" value="1"/>
</dbReference>
<evidence type="ECO:0000256" key="1">
    <source>
        <dbReference type="SAM" id="MobiDB-lite"/>
    </source>
</evidence>
<feature type="domain" description="Myb/SANT-like" evidence="2">
    <location>
        <begin position="100"/>
        <end position="194"/>
    </location>
</feature>
<name>A0AAV6WL20_9LAMI</name>
<dbReference type="InterPro" id="IPR024752">
    <property type="entry name" value="Myb/SANT-like_dom"/>
</dbReference>
<evidence type="ECO:0000259" key="2">
    <source>
        <dbReference type="Pfam" id="PF12776"/>
    </source>
</evidence>
<feature type="region of interest" description="Disordered" evidence="1">
    <location>
        <begin position="244"/>
        <end position="268"/>
    </location>
</feature>
<dbReference type="Pfam" id="PF12776">
    <property type="entry name" value="Myb_DNA-bind_3"/>
    <property type="match status" value="1"/>
</dbReference>
<protein>
    <recommendedName>
        <fullName evidence="2">Myb/SANT-like domain-containing protein</fullName>
    </recommendedName>
</protein>
<evidence type="ECO:0000313" key="4">
    <source>
        <dbReference type="Proteomes" id="UP000826271"/>
    </source>
</evidence>
<comment type="caution">
    <text evidence="3">The sequence shown here is derived from an EMBL/GenBank/DDBJ whole genome shotgun (WGS) entry which is preliminary data.</text>
</comment>
<dbReference type="AlphaFoldDB" id="A0AAV6WL20"/>
<feature type="compositionally biased region" description="Basic and acidic residues" evidence="1">
    <location>
        <begin position="249"/>
        <end position="263"/>
    </location>
</feature>
<organism evidence="3 4">
    <name type="scientific">Buddleja alternifolia</name>
    <dbReference type="NCBI Taxonomy" id="168488"/>
    <lineage>
        <taxon>Eukaryota</taxon>
        <taxon>Viridiplantae</taxon>
        <taxon>Streptophyta</taxon>
        <taxon>Embryophyta</taxon>
        <taxon>Tracheophyta</taxon>
        <taxon>Spermatophyta</taxon>
        <taxon>Magnoliopsida</taxon>
        <taxon>eudicotyledons</taxon>
        <taxon>Gunneridae</taxon>
        <taxon>Pentapetalae</taxon>
        <taxon>asterids</taxon>
        <taxon>lamiids</taxon>
        <taxon>Lamiales</taxon>
        <taxon>Scrophulariaceae</taxon>
        <taxon>Buddlejeae</taxon>
        <taxon>Buddleja</taxon>
    </lineage>
</organism>
<gene>
    <name evidence="3" type="ORF">BUALT_Bualt16G0098100</name>
</gene>
<dbReference type="Proteomes" id="UP000826271">
    <property type="component" value="Unassembled WGS sequence"/>
</dbReference>
<dbReference type="EMBL" id="WHWC01000016">
    <property type="protein sequence ID" value="KAG8367680.1"/>
    <property type="molecule type" value="Genomic_DNA"/>
</dbReference>
<dbReference type="PANTHER" id="PTHR31704">
    <property type="entry name" value="MYB/SANT-LIKE DNA-BINDING DOMAIN PROTEIN-RELATED"/>
    <property type="match status" value="1"/>
</dbReference>
<accession>A0AAV6WL20</accession>
<evidence type="ECO:0000313" key="3">
    <source>
        <dbReference type="EMBL" id="KAG8367680.1"/>
    </source>
</evidence>
<sequence length="406" mass="46760">MFGEKFIQLQGIPHAETLRVHERDTFVSFGSSIVVAVAVKSIGSSVVAVKFLQEAWSENYLLSDDSTVVDGLGGCTWSAVKSTRYWRQRGKNIEITEKANWDPKTTEVFIKLCVEELQAGNRPGSHFNRLGWENITRKFTSSTNRNYTRLQLKNKWDHLKKEWGIWKTLLRGESGLGWNTERGTVDQTPEWWQRKLQEVPDAAKYRERGPMLLNEQEMLFSDVVATGGSAWTPSSGILPPHLMDESDEDSHLHANDVNDHENDPVAETDMNTNTQAESASAAATTGNRRRNVKFIARRFMHTKTKKMSSADKIAHCLQRLVDTVEHDSARSSNDTSRQYTIQQCMDILEEISGIQQGDKLWMYATRLFLKPAIREMFLTIKTNDLRFMWLQDQMERDQERRTPWRE</sequence>
<reference evidence="3" key="1">
    <citation type="submission" date="2019-10" db="EMBL/GenBank/DDBJ databases">
        <authorList>
            <person name="Zhang R."/>
            <person name="Pan Y."/>
            <person name="Wang J."/>
            <person name="Ma R."/>
            <person name="Yu S."/>
        </authorList>
    </citation>
    <scope>NUCLEOTIDE SEQUENCE</scope>
    <source>
        <strain evidence="3">LA-IB0</strain>
        <tissue evidence="3">Leaf</tissue>
    </source>
</reference>